<dbReference type="Pfam" id="PF13466">
    <property type="entry name" value="STAS_2"/>
    <property type="match status" value="1"/>
</dbReference>
<dbReference type="NCBIfam" id="TIGR00377">
    <property type="entry name" value="ant_ant_sig"/>
    <property type="match status" value="1"/>
</dbReference>
<comment type="caution">
    <text evidence="4">The sequence shown here is derived from an EMBL/GenBank/DDBJ whole genome shotgun (WGS) entry which is preliminary data.</text>
</comment>
<sequence>MATHDFRQDTYAEFATSLNDTDAGARRVVVSGELDIASAGVLRSHLARLIDERGPNLVVDVSALTFCDAQGLAAFVAADELAHRHGGAVTLVGIRPQLAKILRITGLDRRFTCARAGTHGG</sequence>
<dbReference type="EMBL" id="RBWU01000001">
    <property type="protein sequence ID" value="RKS78802.1"/>
    <property type="molecule type" value="Genomic_DNA"/>
</dbReference>
<dbReference type="Gene3D" id="3.30.750.24">
    <property type="entry name" value="STAS domain"/>
    <property type="match status" value="1"/>
</dbReference>
<dbReference type="GO" id="GO:0043856">
    <property type="term" value="F:anti-sigma factor antagonist activity"/>
    <property type="evidence" value="ECO:0007669"/>
    <property type="project" value="InterPro"/>
</dbReference>
<evidence type="ECO:0000256" key="1">
    <source>
        <dbReference type="ARBA" id="ARBA00009013"/>
    </source>
</evidence>
<dbReference type="InterPro" id="IPR002645">
    <property type="entry name" value="STAS_dom"/>
</dbReference>
<dbReference type="RefSeq" id="WP_170180463.1">
    <property type="nucleotide sequence ID" value="NZ_RBWU01000001.1"/>
</dbReference>
<dbReference type="InterPro" id="IPR058548">
    <property type="entry name" value="MlaB-like_STAS"/>
</dbReference>
<dbReference type="CDD" id="cd07043">
    <property type="entry name" value="STAS_anti-anti-sigma_factors"/>
    <property type="match status" value="1"/>
</dbReference>
<gene>
    <name evidence="4" type="ORF">BZB76_0235</name>
</gene>
<dbReference type="SUPFAM" id="SSF52091">
    <property type="entry name" value="SpoIIaa-like"/>
    <property type="match status" value="1"/>
</dbReference>
<evidence type="ECO:0000259" key="3">
    <source>
        <dbReference type="PROSITE" id="PS50801"/>
    </source>
</evidence>
<protein>
    <recommendedName>
        <fullName evidence="2">Anti-sigma factor antagonist</fullName>
    </recommendedName>
</protein>
<dbReference type="AlphaFoldDB" id="A0A495QXE2"/>
<dbReference type="InterPro" id="IPR003658">
    <property type="entry name" value="Anti-sigma_ant"/>
</dbReference>
<comment type="similarity">
    <text evidence="1 2">Belongs to the anti-sigma-factor antagonist family.</text>
</comment>
<name>A0A495QXE2_9ACTN</name>
<evidence type="ECO:0000256" key="2">
    <source>
        <dbReference type="RuleBase" id="RU003749"/>
    </source>
</evidence>
<dbReference type="PROSITE" id="PS50801">
    <property type="entry name" value="STAS"/>
    <property type="match status" value="1"/>
</dbReference>
<evidence type="ECO:0000313" key="4">
    <source>
        <dbReference type="EMBL" id="RKS78802.1"/>
    </source>
</evidence>
<dbReference type="PANTHER" id="PTHR33495:SF2">
    <property type="entry name" value="ANTI-SIGMA FACTOR ANTAGONIST TM_1081-RELATED"/>
    <property type="match status" value="1"/>
</dbReference>
<organism evidence="4 5">
    <name type="scientific">Actinomadura pelletieri DSM 43383</name>
    <dbReference type="NCBI Taxonomy" id="1120940"/>
    <lineage>
        <taxon>Bacteria</taxon>
        <taxon>Bacillati</taxon>
        <taxon>Actinomycetota</taxon>
        <taxon>Actinomycetes</taxon>
        <taxon>Streptosporangiales</taxon>
        <taxon>Thermomonosporaceae</taxon>
        <taxon>Actinomadura</taxon>
    </lineage>
</organism>
<accession>A0A495QXE2</accession>
<evidence type="ECO:0000313" key="5">
    <source>
        <dbReference type="Proteomes" id="UP000274601"/>
    </source>
</evidence>
<reference evidence="4 5" key="1">
    <citation type="submission" date="2018-10" db="EMBL/GenBank/DDBJ databases">
        <title>Genomic Encyclopedia of Archaeal and Bacterial Type Strains, Phase II (KMG-II): from individual species to whole genera.</title>
        <authorList>
            <person name="Goeker M."/>
        </authorList>
    </citation>
    <scope>NUCLEOTIDE SEQUENCE [LARGE SCALE GENOMIC DNA]</scope>
    <source>
        <strain evidence="4 5">DSM 43383</strain>
    </source>
</reference>
<dbReference type="PANTHER" id="PTHR33495">
    <property type="entry name" value="ANTI-SIGMA FACTOR ANTAGONIST TM_1081-RELATED-RELATED"/>
    <property type="match status" value="1"/>
</dbReference>
<feature type="domain" description="STAS" evidence="3">
    <location>
        <begin position="28"/>
        <end position="121"/>
    </location>
</feature>
<proteinExistence type="inferred from homology"/>
<dbReference type="InterPro" id="IPR036513">
    <property type="entry name" value="STAS_dom_sf"/>
</dbReference>
<keyword evidence="5" id="KW-1185">Reference proteome</keyword>
<dbReference type="Proteomes" id="UP000274601">
    <property type="component" value="Unassembled WGS sequence"/>
</dbReference>